<sequence>MMTSSGCEHNWSMFILIHTKVHNRLSYRWLKKLVYMLSSWTRSQRNQRLIRSTSNITTRIHS</sequence>
<proteinExistence type="predicted"/>
<accession>A0A426Y7Y8</accession>
<evidence type="ECO:0000313" key="1">
    <source>
        <dbReference type="EMBL" id="RRT47828.1"/>
    </source>
</evidence>
<name>A0A426Y7Y8_ENSVE</name>
<organism evidence="1 2">
    <name type="scientific">Ensete ventricosum</name>
    <name type="common">Abyssinian banana</name>
    <name type="synonym">Musa ensete</name>
    <dbReference type="NCBI Taxonomy" id="4639"/>
    <lineage>
        <taxon>Eukaryota</taxon>
        <taxon>Viridiplantae</taxon>
        <taxon>Streptophyta</taxon>
        <taxon>Embryophyta</taxon>
        <taxon>Tracheophyta</taxon>
        <taxon>Spermatophyta</taxon>
        <taxon>Magnoliopsida</taxon>
        <taxon>Liliopsida</taxon>
        <taxon>Zingiberales</taxon>
        <taxon>Musaceae</taxon>
        <taxon>Ensete</taxon>
    </lineage>
</organism>
<protein>
    <submittedName>
        <fullName evidence="1">Uncharacterized protein</fullName>
    </submittedName>
</protein>
<dbReference type="EMBL" id="AMZH03014328">
    <property type="protein sequence ID" value="RRT47828.1"/>
    <property type="molecule type" value="Genomic_DNA"/>
</dbReference>
<reference evidence="1 2" key="1">
    <citation type="journal article" date="2014" name="Agronomy (Basel)">
        <title>A Draft Genome Sequence for Ensete ventricosum, the Drought-Tolerant Tree Against Hunger.</title>
        <authorList>
            <person name="Harrison J."/>
            <person name="Moore K.A."/>
            <person name="Paszkiewicz K."/>
            <person name="Jones T."/>
            <person name="Grant M."/>
            <person name="Ambacheew D."/>
            <person name="Muzemil S."/>
            <person name="Studholme D.J."/>
        </authorList>
    </citation>
    <scope>NUCLEOTIDE SEQUENCE [LARGE SCALE GENOMIC DNA]</scope>
</reference>
<gene>
    <name evidence="1" type="ORF">B296_00021579</name>
</gene>
<evidence type="ECO:0000313" key="2">
    <source>
        <dbReference type="Proteomes" id="UP000287651"/>
    </source>
</evidence>
<dbReference type="Proteomes" id="UP000287651">
    <property type="component" value="Unassembled WGS sequence"/>
</dbReference>
<dbReference type="AlphaFoldDB" id="A0A426Y7Y8"/>
<comment type="caution">
    <text evidence="1">The sequence shown here is derived from an EMBL/GenBank/DDBJ whole genome shotgun (WGS) entry which is preliminary data.</text>
</comment>